<protein>
    <submittedName>
        <fullName evidence="4">tRNA (N6-threonylcarbamoyladenosine(37)-N6)-methyltransferase TrmO</fullName>
    </submittedName>
</protein>
<dbReference type="PANTHER" id="PTHR12818">
    <property type="entry name" value="TRNA (ADENINE(37)-N6)-METHYLTRANSFERASE"/>
    <property type="match status" value="1"/>
</dbReference>
<evidence type="ECO:0000313" key="5">
    <source>
        <dbReference type="Proteomes" id="UP000809621"/>
    </source>
</evidence>
<dbReference type="SUPFAM" id="SSF118196">
    <property type="entry name" value="YaeB-like"/>
    <property type="match status" value="1"/>
</dbReference>
<dbReference type="RefSeq" id="WP_205157986.1">
    <property type="nucleotide sequence ID" value="NZ_JAFEUM010000002.1"/>
</dbReference>
<evidence type="ECO:0000313" key="4">
    <source>
        <dbReference type="EMBL" id="MBM7036428.1"/>
    </source>
</evidence>
<proteinExistence type="inferred from homology"/>
<name>A0ABS2HJU1_9VIBR</name>
<comment type="caution">
    <text evidence="4">The sequence shown here is derived from an EMBL/GenBank/DDBJ whole genome shotgun (WGS) entry which is preliminary data.</text>
</comment>
<dbReference type="InterPro" id="IPR036413">
    <property type="entry name" value="YaeB-like_sf"/>
</dbReference>
<dbReference type="Gene3D" id="3.30.2310.10">
    <property type="entry name" value="YaeB-like"/>
    <property type="match status" value="1"/>
</dbReference>
<keyword evidence="5" id="KW-1185">Reference proteome</keyword>
<dbReference type="InterPro" id="IPR036414">
    <property type="entry name" value="YaeB_N_sf"/>
</dbReference>
<keyword evidence="1" id="KW-0949">S-adenosyl-L-methionine</keyword>
<dbReference type="InterPro" id="IPR023370">
    <property type="entry name" value="TrmO-like_N"/>
</dbReference>
<dbReference type="Pfam" id="PF18389">
    <property type="entry name" value="TrmO_C"/>
    <property type="match status" value="1"/>
</dbReference>
<feature type="domain" description="TsaA-like" evidence="3">
    <location>
        <begin position="6"/>
        <end position="147"/>
    </location>
</feature>
<organism evidence="4 5">
    <name type="scientific">Vibrio ulleungensis</name>
    <dbReference type="NCBI Taxonomy" id="2807619"/>
    <lineage>
        <taxon>Bacteria</taxon>
        <taxon>Pseudomonadati</taxon>
        <taxon>Pseudomonadota</taxon>
        <taxon>Gammaproteobacteria</taxon>
        <taxon>Vibrionales</taxon>
        <taxon>Vibrionaceae</taxon>
        <taxon>Vibrio</taxon>
    </lineage>
</organism>
<sequence>MSQFTVEPIGIIDSPYQEKFAVPRQPSLVPSAKAKLHLLGEANTPFAVEGLTQFSHIWLLFMFDQNIDKGWKPRVRPPRLGGNQKIGVFASRATFRPNHIGMSLVELTGISESKGQVSLILSGVDLVNGTPVIDIKPYLPYADSVDNAKGGYAESEPDVLKVEFSSEARKALDQQPDGQHQRQVIREVLAQDPRPAYKKNADDNNDYGVHLFHLNVQFKVHEQQVIVTSITPLASKD</sequence>
<gene>
    <name evidence="4" type="primary">tsaA</name>
    <name evidence="4" type="ORF">JQC93_08410</name>
</gene>
<dbReference type="NCBIfam" id="TIGR00104">
    <property type="entry name" value="tRNA_TsaA"/>
    <property type="match status" value="1"/>
</dbReference>
<reference evidence="4 5" key="1">
    <citation type="submission" date="2021-02" db="EMBL/GenBank/DDBJ databases">
        <authorList>
            <person name="Park J.-S."/>
        </authorList>
    </citation>
    <scope>NUCLEOTIDE SEQUENCE [LARGE SCALE GENOMIC DNA]</scope>
    <source>
        <strain evidence="4 5">188UL20-2</strain>
    </source>
</reference>
<dbReference type="PROSITE" id="PS51668">
    <property type="entry name" value="TSAA_2"/>
    <property type="match status" value="1"/>
</dbReference>
<dbReference type="InterPro" id="IPR040372">
    <property type="entry name" value="YaeB-like"/>
</dbReference>
<dbReference type="InterPro" id="IPR041369">
    <property type="entry name" value="TrmO_C"/>
</dbReference>
<evidence type="ECO:0000256" key="1">
    <source>
        <dbReference type="ARBA" id="ARBA00022691"/>
    </source>
</evidence>
<dbReference type="Gene3D" id="2.40.30.70">
    <property type="entry name" value="YaeB-like"/>
    <property type="match status" value="1"/>
</dbReference>
<evidence type="ECO:0000259" key="3">
    <source>
        <dbReference type="PROSITE" id="PS51668"/>
    </source>
</evidence>
<dbReference type="Pfam" id="PF01980">
    <property type="entry name" value="TrmO_N"/>
    <property type="match status" value="1"/>
</dbReference>
<comment type="similarity">
    <text evidence="2">Belongs to the tRNA methyltransferase O family.</text>
</comment>
<dbReference type="CDD" id="cd09281">
    <property type="entry name" value="UPF0066"/>
    <property type="match status" value="1"/>
</dbReference>
<accession>A0ABS2HJU1</accession>
<evidence type="ECO:0000256" key="2">
    <source>
        <dbReference type="ARBA" id="ARBA00033753"/>
    </source>
</evidence>
<dbReference type="InterPro" id="IPR023368">
    <property type="entry name" value="UPF0066_cons_site"/>
</dbReference>
<dbReference type="PANTHER" id="PTHR12818:SF0">
    <property type="entry name" value="TRNA (ADENINE(37)-N6)-METHYLTRANSFERASE"/>
    <property type="match status" value="1"/>
</dbReference>
<dbReference type="Proteomes" id="UP000809621">
    <property type="component" value="Unassembled WGS sequence"/>
</dbReference>
<dbReference type="EMBL" id="JAFEUM010000002">
    <property type="protein sequence ID" value="MBM7036428.1"/>
    <property type="molecule type" value="Genomic_DNA"/>
</dbReference>
<dbReference type="PROSITE" id="PS01318">
    <property type="entry name" value="TSAA_1"/>
    <property type="match status" value="1"/>
</dbReference>